<evidence type="ECO:0000313" key="2">
    <source>
        <dbReference type="EMBL" id="WKN35216.1"/>
    </source>
</evidence>
<dbReference type="EMBL" id="CP120682">
    <property type="protein sequence ID" value="WKN35216.1"/>
    <property type="molecule type" value="Genomic_DNA"/>
</dbReference>
<reference evidence="2" key="1">
    <citation type="journal article" date="2023" name="Comput. Struct. Biotechnol. J.">
        <title>Discovery of a novel marine Bacteroidetes with a rich repertoire of carbohydrate-active enzymes.</title>
        <authorList>
            <person name="Chen B."/>
            <person name="Liu G."/>
            <person name="Chen Q."/>
            <person name="Wang H."/>
            <person name="Liu L."/>
            <person name="Tang K."/>
        </authorList>
    </citation>
    <scope>NUCLEOTIDE SEQUENCE</scope>
    <source>
        <strain evidence="2">TK19036</strain>
    </source>
</reference>
<name>A0AA49JCX5_9BACT</name>
<accession>A0AA49JCX5</accession>
<reference evidence="2" key="2">
    <citation type="journal article" date="2024" name="Antonie Van Leeuwenhoek">
        <title>Roseihalotalea indica gen. nov., sp. nov., a halophilic Bacteroidetes from mesopelagic Southwest Indian Ocean with higher carbohydrate metabolic potential.</title>
        <authorList>
            <person name="Chen B."/>
            <person name="Zhang M."/>
            <person name="Lin D."/>
            <person name="Ye J."/>
            <person name="Tang K."/>
        </authorList>
    </citation>
    <scope>NUCLEOTIDE SEQUENCE</scope>
    <source>
        <strain evidence="2">TK19036</strain>
    </source>
</reference>
<evidence type="ECO:0008006" key="3">
    <source>
        <dbReference type="Google" id="ProtNLM"/>
    </source>
</evidence>
<feature type="signal peptide" evidence="1">
    <location>
        <begin position="1"/>
        <end position="19"/>
    </location>
</feature>
<organism evidence="2">
    <name type="scientific">Roseihalotalea indica</name>
    <dbReference type="NCBI Taxonomy" id="2867963"/>
    <lineage>
        <taxon>Bacteria</taxon>
        <taxon>Pseudomonadati</taxon>
        <taxon>Bacteroidota</taxon>
        <taxon>Cytophagia</taxon>
        <taxon>Cytophagales</taxon>
        <taxon>Catalimonadaceae</taxon>
        <taxon>Roseihalotalea</taxon>
    </lineage>
</organism>
<proteinExistence type="predicted"/>
<evidence type="ECO:0000256" key="1">
    <source>
        <dbReference type="SAM" id="SignalP"/>
    </source>
</evidence>
<keyword evidence="1" id="KW-0732">Signal</keyword>
<gene>
    <name evidence="2" type="ORF">K4G66_22825</name>
</gene>
<sequence>MKYLLTALVFTITATVANAQVPGYMGKRAWVTADLYFAPALFNMNQNHMNIKEGDPLDIENRSKGTNLLAFNYRPQLKFEYLVGRNIALGLTYTMFRTGTVKELDSTNPDIDGIHYDLIKGSSLGFHVKKFNVDKSASIAPIGYYWTYGVAATKFNTYNPAFPKQGQFSKDVINPVITVGFGKQTVLFDKFILDSGAEFGWSFMPTDASEVDYTQEGDHEHGLSIHHAYRSMMGYYLFNLKVAVGCLAF</sequence>
<feature type="chain" id="PRO_5041220490" description="Outer membrane protein beta-barrel domain-containing protein" evidence="1">
    <location>
        <begin position="20"/>
        <end position="249"/>
    </location>
</feature>
<protein>
    <recommendedName>
        <fullName evidence="3">Outer membrane protein beta-barrel domain-containing protein</fullName>
    </recommendedName>
</protein>
<dbReference type="AlphaFoldDB" id="A0AA49JCX5"/>